<feature type="transmembrane region" description="Helical" evidence="8">
    <location>
        <begin position="417"/>
        <end position="438"/>
    </location>
</feature>
<dbReference type="Pfam" id="PF01098">
    <property type="entry name" value="FTSW_RODA_SPOVE"/>
    <property type="match status" value="1"/>
</dbReference>
<dbReference type="PROSITE" id="PS00428">
    <property type="entry name" value="FTSW_RODA_SPOVE"/>
    <property type="match status" value="1"/>
</dbReference>
<feature type="transmembrane region" description="Helical" evidence="8">
    <location>
        <begin position="351"/>
        <end position="372"/>
    </location>
</feature>
<evidence type="ECO:0000313" key="10">
    <source>
        <dbReference type="Proteomes" id="UP000192796"/>
    </source>
</evidence>
<dbReference type="PANTHER" id="PTHR30474:SF1">
    <property type="entry name" value="PEPTIDOGLYCAN GLYCOSYLTRANSFERASE MRDB"/>
    <property type="match status" value="1"/>
</dbReference>
<reference evidence="9 10" key="1">
    <citation type="submission" date="2016-03" db="EMBL/GenBank/DDBJ databases">
        <title>Niastella vici sp. nov., isolated from farmland soil.</title>
        <authorList>
            <person name="Chen L."/>
            <person name="Wang D."/>
            <person name="Yang S."/>
            <person name="Wang G."/>
        </authorList>
    </citation>
    <scope>NUCLEOTIDE SEQUENCE [LARGE SCALE GENOMIC DNA]</scope>
    <source>
        <strain evidence="9 10">DJ57</strain>
    </source>
</reference>
<dbReference type="EMBL" id="LVYD01000001">
    <property type="protein sequence ID" value="OQP66796.1"/>
    <property type="molecule type" value="Genomic_DNA"/>
</dbReference>
<dbReference type="Proteomes" id="UP000192796">
    <property type="component" value="Unassembled WGS sequence"/>
</dbReference>
<accession>A0A1V9G8K1</accession>
<organism evidence="9 10">
    <name type="scientific">Niastella vici</name>
    <dbReference type="NCBI Taxonomy" id="1703345"/>
    <lineage>
        <taxon>Bacteria</taxon>
        <taxon>Pseudomonadati</taxon>
        <taxon>Bacteroidota</taxon>
        <taxon>Chitinophagia</taxon>
        <taxon>Chitinophagales</taxon>
        <taxon>Chitinophagaceae</taxon>
        <taxon>Niastella</taxon>
    </lineage>
</organism>
<dbReference type="GO" id="GO:0008360">
    <property type="term" value="P:regulation of cell shape"/>
    <property type="evidence" value="ECO:0007669"/>
    <property type="project" value="UniProtKB-KW"/>
</dbReference>
<dbReference type="GO" id="GO:0005886">
    <property type="term" value="C:plasma membrane"/>
    <property type="evidence" value="ECO:0007669"/>
    <property type="project" value="TreeGrafter"/>
</dbReference>
<dbReference type="GO" id="GO:0032153">
    <property type="term" value="C:cell division site"/>
    <property type="evidence" value="ECO:0007669"/>
    <property type="project" value="TreeGrafter"/>
</dbReference>
<keyword evidence="5 8" id="KW-0472">Membrane</keyword>
<proteinExistence type="predicted"/>
<feature type="transmembrane region" description="Helical" evidence="8">
    <location>
        <begin position="85"/>
        <end position="104"/>
    </location>
</feature>
<protein>
    <recommendedName>
        <fullName evidence="7">Cell wall polymerase</fullName>
    </recommendedName>
    <alternativeName>
        <fullName evidence="6">Peptidoglycan polymerase</fullName>
    </alternativeName>
</protein>
<evidence type="ECO:0000313" key="9">
    <source>
        <dbReference type="EMBL" id="OQP66796.1"/>
    </source>
</evidence>
<feature type="transmembrane region" description="Helical" evidence="8">
    <location>
        <begin position="384"/>
        <end position="411"/>
    </location>
</feature>
<keyword evidence="2 8" id="KW-0812">Transmembrane</keyword>
<feature type="transmembrane region" description="Helical" evidence="8">
    <location>
        <begin position="212"/>
        <end position="231"/>
    </location>
</feature>
<feature type="transmembrane region" description="Helical" evidence="8">
    <location>
        <begin position="58"/>
        <end position="79"/>
    </location>
</feature>
<dbReference type="GO" id="GO:0015648">
    <property type="term" value="F:lipid-linked peptidoglycan transporter activity"/>
    <property type="evidence" value="ECO:0007669"/>
    <property type="project" value="TreeGrafter"/>
</dbReference>
<evidence type="ECO:0000256" key="6">
    <source>
        <dbReference type="ARBA" id="ARBA00032370"/>
    </source>
</evidence>
<comment type="caution">
    <text evidence="9">The sequence shown here is derived from an EMBL/GenBank/DDBJ whole genome shotgun (WGS) entry which is preliminary data.</text>
</comment>
<comment type="subcellular location">
    <subcellularLocation>
        <location evidence="1">Membrane</location>
        <topology evidence="1">Multi-pass membrane protein</topology>
    </subcellularLocation>
</comment>
<evidence type="ECO:0000256" key="7">
    <source>
        <dbReference type="ARBA" id="ARBA00033270"/>
    </source>
</evidence>
<evidence type="ECO:0000256" key="5">
    <source>
        <dbReference type="ARBA" id="ARBA00023136"/>
    </source>
</evidence>
<dbReference type="PANTHER" id="PTHR30474">
    <property type="entry name" value="CELL CYCLE PROTEIN"/>
    <property type="match status" value="1"/>
</dbReference>
<feature type="transmembrane region" description="Helical" evidence="8">
    <location>
        <begin position="18"/>
        <end position="37"/>
    </location>
</feature>
<evidence type="ECO:0000256" key="4">
    <source>
        <dbReference type="ARBA" id="ARBA00022989"/>
    </source>
</evidence>
<name>A0A1V9G8K1_9BACT</name>
<keyword evidence="3" id="KW-0133">Cell shape</keyword>
<feature type="transmembrane region" description="Helical" evidence="8">
    <location>
        <begin position="238"/>
        <end position="261"/>
    </location>
</feature>
<feature type="transmembrane region" description="Helical" evidence="8">
    <location>
        <begin position="156"/>
        <end position="182"/>
    </location>
</feature>
<dbReference type="AlphaFoldDB" id="A0A1V9G8K1"/>
<dbReference type="InterPro" id="IPR018365">
    <property type="entry name" value="Cell_cycle_FtsW-rel_CS"/>
</dbReference>
<feature type="transmembrane region" description="Helical" evidence="8">
    <location>
        <begin position="116"/>
        <end position="136"/>
    </location>
</feature>
<dbReference type="RefSeq" id="WP_081144495.1">
    <property type="nucleotide sequence ID" value="NZ_LVYD01000001.1"/>
</dbReference>
<gene>
    <name evidence="9" type="ORF">A3860_00020</name>
</gene>
<dbReference type="STRING" id="1703345.A3860_00020"/>
<sequence>MNNQRNPTISKGVDSTLIWLYLLLVAIGLMSIFSVTYREGDDVLRSFLNFKTEYSKQLIFFGASLLLGLFILLTDSKFFTATANIWYAFGVLLLLLVFPFHSNVRGTESIIKLGGFNLQPAELMKLFVCLALAKYLSRVETDFNKTSSHLMAAGILLLPALITIAQHETGLALVFFAFFLVMFREGLPAGYLVIGFSLAVLVVATLLVDKNILAVIILIIALLTIYFGWRFTRQRRELIIIVSLVTVTCVGVQRFAVPFIFTHVLKGYQVERIFSLIGRENPYAKLNTVKGDDEPVDKKGKDTDYNVRQSKIAIGSGGFVGRGFLKGTQTRFEFVPEQRTDFIFCTIGEGFGFLGCLGVLGIYIFLLLRIVNIAERQRSVFSRCYAYGVASVFFFHIAINICMTIGLAPVIGIPLPFISYGGTSLLSFTTMLFILIRLDADRQMVLR</sequence>
<dbReference type="InterPro" id="IPR001182">
    <property type="entry name" value="FtsW/RodA"/>
</dbReference>
<evidence type="ECO:0000256" key="2">
    <source>
        <dbReference type="ARBA" id="ARBA00022692"/>
    </source>
</evidence>
<evidence type="ECO:0000256" key="3">
    <source>
        <dbReference type="ARBA" id="ARBA00022960"/>
    </source>
</evidence>
<dbReference type="NCBIfam" id="NF037961">
    <property type="entry name" value="RodA_shape"/>
    <property type="match status" value="1"/>
</dbReference>
<feature type="transmembrane region" description="Helical" evidence="8">
    <location>
        <begin position="189"/>
        <end position="206"/>
    </location>
</feature>
<evidence type="ECO:0000256" key="1">
    <source>
        <dbReference type="ARBA" id="ARBA00004141"/>
    </source>
</evidence>
<keyword evidence="10" id="KW-1185">Reference proteome</keyword>
<dbReference type="OrthoDB" id="9768187at2"/>
<dbReference type="GO" id="GO:0051301">
    <property type="term" value="P:cell division"/>
    <property type="evidence" value="ECO:0007669"/>
    <property type="project" value="InterPro"/>
</dbReference>
<keyword evidence="4 8" id="KW-1133">Transmembrane helix</keyword>
<evidence type="ECO:0000256" key="8">
    <source>
        <dbReference type="SAM" id="Phobius"/>
    </source>
</evidence>